<dbReference type="InterPro" id="IPR030678">
    <property type="entry name" value="Peptide/Ni-bd"/>
</dbReference>
<dbReference type="GO" id="GO:1904680">
    <property type="term" value="F:peptide transmembrane transporter activity"/>
    <property type="evidence" value="ECO:0007669"/>
    <property type="project" value="TreeGrafter"/>
</dbReference>
<evidence type="ECO:0000313" key="5">
    <source>
        <dbReference type="Proteomes" id="UP000612585"/>
    </source>
</evidence>
<dbReference type="RefSeq" id="WP_203986680.1">
    <property type="nucleotide sequence ID" value="NZ_BOPG01000004.1"/>
</dbReference>
<sequence length="577" mass="63848">MRTRTTRLRGLVAIAAVSVLALSACGESGGGGEKGPESSPGFAECEQKPNECNSGPTKEGGSITVMSEKQVQDWNTISSDGNTADTTVITNLMYPTPFFSKPNGEIGWNEDLLVEEPKLVKNDPQTFQYKIKPAAVWNDGTQITVKDFQYHWKAANGKDCAECDVASSTGYDMIEKIEGADSDKTVTVTLKAGETYPDWKGLFTLFPSHIAAQQGDLNTPEGLKKAFEYFRGAPNWSGGPFIMEKYDKDVSAVLTRNPKWFGKKTPLDKVTFRFITDQAQHIPALRNQEVQVLNSQPSADLVQQVSTLPGVNYNLSAGYAWEHFDFNLKNKYLAEKELRRAIFTATNRQEIIDKTVGIFYKKAAPLNNHNLMPGGPGYKDYITSTGQGAGNVEAAKKILTDAGYKIENNKLIGKDGQPIPPFRFKYTTGNTLRQQTGELWQAQLRQIGVELTIEPITSLGGTLSSGDYDVIIFAWIGSSFIADNRALWRTGEESNYGSYSNPEVDKLLDAAARELDPTKMRDLFNQAGELMAKDAYVLPLFQKPTFLAAYSQFLFIRNNPNNSGITYNVQEWGEKLS</sequence>
<dbReference type="SUPFAM" id="SSF53850">
    <property type="entry name" value="Periplasmic binding protein-like II"/>
    <property type="match status" value="1"/>
</dbReference>
<dbReference type="EMBL" id="BOPG01000004">
    <property type="protein sequence ID" value="GIJ52998.1"/>
    <property type="molecule type" value="Genomic_DNA"/>
</dbReference>
<name>A0A8J3YYH3_9ACTN</name>
<dbReference type="InterPro" id="IPR000914">
    <property type="entry name" value="SBP_5_dom"/>
</dbReference>
<dbReference type="GO" id="GO:0042597">
    <property type="term" value="C:periplasmic space"/>
    <property type="evidence" value="ECO:0007669"/>
    <property type="project" value="UniProtKB-ARBA"/>
</dbReference>
<keyword evidence="5" id="KW-1185">Reference proteome</keyword>
<dbReference type="AlphaFoldDB" id="A0A8J3YYH3"/>
<proteinExistence type="predicted"/>
<dbReference type="GO" id="GO:0043190">
    <property type="term" value="C:ATP-binding cassette (ABC) transporter complex"/>
    <property type="evidence" value="ECO:0007669"/>
    <property type="project" value="InterPro"/>
</dbReference>
<dbReference type="Proteomes" id="UP000612585">
    <property type="component" value="Unassembled WGS sequence"/>
</dbReference>
<comment type="caution">
    <text evidence="4">The sequence shown here is derived from an EMBL/GenBank/DDBJ whole genome shotgun (WGS) entry which is preliminary data.</text>
</comment>
<dbReference type="PROSITE" id="PS51257">
    <property type="entry name" value="PROKAR_LIPOPROTEIN"/>
    <property type="match status" value="1"/>
</dbReference>
<feature type="region of interest" description="Disordered" evidence="1">
    <location>
        <begin position="26"/>
        <end position="60"/>
    </location>
</feature>
<reference evidence="4" key="1">
    <citation type="submission" date="2021-01" db="EMBL/GenBank/DDBJ databases">
        <title>Whole genome shotgun sequence of Virgisporangium aurantiacum NBRC 16421.</title>
        <authorList>
            <person name="Komaki H."/>
            <person name="Tamura T."/>
        </authorList>
    </citation>
    <scope>NUCLEOTIDE SEQUENCE</scope>
    <source>
        <strain evidence="4">NBRC 16421</strain>
    </source>
</reference>
<protein>
    <recommendedName>
        <fullName evidence="3">Solute-binding protein family 5 domain-containing protein</fullName>
    </recommendedName>
</protein>
<dbReference type="CDD" id="cd08501">
    <property type="entry name" value="PBP2_Lpqw"/>
    <property type="match status" value="1"/>
</dbReference>
<organism evidence="4 5">
    <name type="scientific">Virgisporangium aurantiacum</name>
    <dbReference type="NCBI Taxonomy" id="175570"/>
    <lineage>
        <taxon>Bacteria</taxon>
        <taxon>Bacillati</taxon>
        <taxon>Actinomycetota</taxon>
        <taxon>Actinomycetes</taxon>
        <taxon>Micromonosporales</taxon>
        <taxon>Micromonosporaceae</taxon>
        <taxon>Virgisporangium</taxon>
    </lineage>
</organism>
<dbReference type="Gene3D" id="3.40.190.10">
    <property type="entry name" value="Periplasmic binding protein-like II"/>
    <property type="match status" value="1"/>
</dbReference>
<keyword evidence="2" id="KW-0732">Signal</keyword>
<gene>
    <name evidence="4" type="ORF">Vau01_005140</name>
</gene>
<dbReference type="Pfam" id="PF00496">
    <property type="entry name" value="SBP_bac_5"/>
    <property type="match status" value="1"/>
</dbReference>
<evidence type="ECO:0000256" key="2">
    <source>
        <dbReference type="SAM" id="SignalP"/>
    </source>
</evidence>
<dbReference type="PANTHER" id="PTHR30290:SF65">
    <property type="entry name" value="MONOACYL PHOSPHATIDYLINOSITOL TETRAMANNOSIDE-BINDING PROTEIN LPQW-RELATED"/>
    <property type="match status" value="1"/>
</dbReference>
<feature type="chain" id="PRO_5038634755" description="Solute-binding protein family 5 domain-containing protein" evidence="2">
    <location>
        <begin position="24"/>
        <end position="577"/>
    </location>
</feature>
<dbReference type="InterPro" id="IPR039424">
    <property type="entry name" value="SBP_5"/>
</dbReference>
<dbReference type="PANTHER" id="PTHR30290">
    <property type="entry name" value="PERIPLASMIC BINDING COMPONENT OF ABC TRANSPORTER"/>
    <property type="match status" value="1"/>
</dbReference>
<dbReference type="Gene3D" id="3.10.105.10">
    <property type="entry name" value="Dipeptide-binding Protein, Domain 3"/>
    <property type="match status" value="1"/>
</dbReference>
<feature type="domain" description="Solute-binding protein family 5" evidence="3">
    <location>
        <begin position="115"/>
        <end position="484"/>
    </location>
</feature>
<evidence type="ECO:0000313" key="4">
    <source>
        <dbReference type="EMBL" id="GIJ52998.1"/>
    </source>
</evidence>
<dbReference type="PIRSF" id="PIRSF002741">
    <property type="entry name" value="MppA"/>
    <property type="match status" value="1"/>
</dbReference>
<evidence type="ECO:0000259" key="3">
    <source>
        <dbReference type="Pfam" id="PF00496"/>
    </source>
</evidence>
<evidence type="ECO:0000256" key="1">
    <source>
        <dbReference type="SAM" id="MobiDB-lite"/>
    </source>
</evidence>
<feature type="signal peptide" evidence="2">
    <location>
        <begin position="1"/>
        <end position="23"/>
    </location>
</feature>
<accession>A0A8J3YYH3</accession>
<dbReference type="GO" id="GO:0015833">
    <property type="term" value="P:peptide transport"/>
    <property type="evidence" value="ECO:0007669"/>
    <property type="project" value="TreeGrafter"/>
</dbReference>